<dbReference type="PANTHER" id="PTHR30069">
    <property type="entry name" value="TONB-DEPENDENT OUTER MEMBRANE RECEPTOR"/>
    <property type="match status" value="1"/>
</dbReference>
<dbReference type="InterPro" id="IPR000531">
    <property type="entry name" value="Beta-barrel_TonB"/>
</dbReference>
<evidence type="ECO:0000313" key="11">
    <source>
        <dbReference type="EMBL" id="PYF74286.1"/>
    </source>
</evidence>
<evidence type="ECO:0000256" key="9">
    <source>
        <dbReference type="ARBA" id="ARBA00023237"/>
    </source>
</evidence>
<dbReference type="InterPro" id="IPR008969">
    <property type="entry name" value="CarboxyPept-like_regulatory"/>
</dbReference>
<dbReference type="GO" id="GO:0044718">
    <property type="term" value="P:siderophore transmembrane transport"/>
    <property type="evidence" value="ECO:0007669"/>
    <property type="project" value="TreeGrafter"/>
</dbReference>
<evidence type="ECO:0000256" key="6">
    <source>
        <dbReference type="ARBA" id="ARBA00023077"/>
    </source>
</evidence>
<evidence type="ECO:0000313" key="12">
    <source>
        <dbReference type="Proteomes" id="UP000248198"/>
    </source>
</evidence>
<name>A0A318UD10_9SPHI</name>
<dbReference type="OrthoDB" id="9803050at2"/>
<dbReference type="Gene3D" id="2.40.170.20">
    <property type="entry name" value="TonB-dependent receptor, beta-barrel domain"/>
    <property type="match status" value="1"/>
</dbReference>
<sequence length="796" mass="90298">MTFFTAYRSIRLPYMSKILFVVAFLLFALQLNAQKIVLEGLVLSDSLQKPVPGARIQLKGKVWTKRILTDRNGQFRMELEKGLYEIQVQHISFGIMIRNWEALRNEKISFYLKSASQQLNEVTVQGNKKGQMQTGLNNYHLLKADDVAKVPGFLGEGDLIKTLQTLPGIGKGGEGNAGLFVRGGNAGQNLVLFNHSIIYNPSHLLGFFSVFNTDAVEQTRFYKSGIPSEYGGRLSSVVDVRSSEQIADSTIIEGDLSILAAKVNLKVPLGEKWSFASSIRKTFMNQTVWPLVNRMMRKDETSNSVNYDFYDLNFSAAFQPNKKDRFFASVYLGGDDFKMSVQQFNIHNGMDWKNRAASLSWKRSFSERGLWENTFSYSNYRFNFYLQQEGFKAGINSVVRDFSYSSVVQSSIGRHHIKGGLNLLRHHFKPNTPFSGNTYTDFDYGLQNTYNIGENSVFASDEFRLSERMTIYAGLRFTYYQHKGPYSSTEPDGSLNTYAKGKTVSDNFFLEPSLTMKYYLNKETALKLTWSDNVQTVHLIPITSASFPSDIWMPSISGVPPERGQQVSLGIFKDWAEAGYEGYVDVYARRMKNVIEFSGGMTTLLDNLKIEDHVLLGKGRSYGAEFYLKKNKGPLTGYLSYTLSKSDRIFTALNEGNAFPFKYDRSHDFTLVSAYELSKRWTISALFTFATGNAYTMPVSRYLIAGNVINEYGKYNGSRMPDYHRLDLSAGYQFHTAGKYKSILSFSVYNVYNRKNPIYNYYLARGSLNSGKVAIQEKSVALLPVLPAINYKIFFK</sequence>
<comment type="subcellular location">
    <subcellularLocation>
        <location evidence="1">Cell outer membrane</location>
        <topology evidence="1">Multi-pass membrane protein</topology>
    </subcellularLocation>
</comment>
<evidence type="ECO:0000256" key="5">
    <source>
        <dbReference type="ARBA" id="ARBA00022729"/>
    </source>
</evidence>
<evidence type="ECO:0000256" key="7">
    <source>
        <dbReference type="ARBA" id="ARBA00023136"/>
    </source>
</evidence>
<keyword evidence="7" id="KW-0472">Membrane</keyword>
<evidence type="ECO:0000256" key="4">
    <source>
        <dbReference type="ARBA" id="ARBA00022692"/>
    </source>
</evidence>
<keyword evidence="6" id="KW-0798">TonB box</keyword>
<keyword evidence="3" id="KW-1134">Transmembrane beta strand</keyword>
<evidence type="ECO:0000256" key="3">
    <source>
        <dbReference type="ARBA" id="ARBA00022452"/>
    </source>
</evidence>
<dbReference type="SUPFAM" id="SSF49464">
    <property type="entry name" value="Carboxypeptidase regulatory domain-like"/>
    <property type="match status" value="1"/>
</dbReference>
<gene>
    <name evidence="11" type="ORF">B0O44_104457</name>
</gene>
<dbReference type="GO" id="GO:0009279">
    <property type="term" value="C:cell outer membrane"/>
    <property type="evidence" value="ECO:0007669"/>
    <property type="project" value="UniProtKB-SubCell"/>
</dbReference>
<accession>A0A318UD10</accession>
<evidence type="ECO:0000256" key="1">
    <source>
        <dbReference type="ARBA" id="ARBA00004571"/>
    </source>
</evidence>
<dbReference type="EMBL" id="QKLU01000004">
    <property type="protein sequence ID" value="PYF74286.1"/>
    <property type="molecule type" value="Genomic_DNA"/>
</dbReference>
<evidence type="ECO:0000256" key="8">
    <source>
        <dbReference type="ARBA" id="ARBA00023170"/>
    </source>
</evidence>
<keyword evidence="8 11" id="KW-0675">Receptor</keyword>
<comment type="caution">
    <text evidence="11">The sequence shown here is derived from an EMBL/GenBank/DDBJ whole genome shotgun (WGS) entry which is preliminary data.</text>
</comment>
<proteinExistence type="predicted"/>
<dbReference type="PANTHER" id="PTHR30069:SF29">
    <property type="entry name" value="HEMOGLOBIN AND HEMOGLOBIN-HAPTOGLOBIN-BINDING PROTEIN 1-RELATED"/>
    <property type="match status" value="1"/>
</dbReference>
<dbReference type="AlphaFoldDB" id="A0A318UD10"/>
<dbReference type="InterPro" id="IPR039426">
    <property type="entry name" value="TonB-dep_rcpt-like"/>
</dbReference>
<keyword evidence="9" id="KW-0998">Cell outer membrane</keyword>
<protein>
    <submittedName>
        <fullName evidence="11">TonB-dependent receptor-like protein</fullName>
    </submittedName>
</protein>
<reference evidence="11 12" key="1">
    <citation type="submission" date="2018-06" db="EMBL/GenBank/DDBJ databases">
        <title>Genomic Encyclopedia of Archaeal and Bacterial Type Strains, Phase II (KMG-II): from individual species to whole genera.</title>
        <authorList>
            <person name="Goeker M."/>
        </authorList>
    </citation>
    <scope>NUCLEOTIDE SEQUENCE [LARGE SCALE GENOMIC DNA]</scope>
    <source>
        <strain evidence="11 12">DSM 27372</strain>
    </source>
</reference>
<dbReference type="InterPro" id="IPR036942">
    <property type="entry name" value="Beta-barrel_TonB_sf"/>
</dbReference>
<dbReference type="GO" id="GO:0015344">
    <property type="term" value="F:siderophore uptake transmembrane transporter activity"/>
    <property type="evidence" value="ECO:0007669"/>
    <property type="project" value="TreeGrafter"/>
</dbReference>
<dbReference type="Gene3D" id="2.60.40.1120">
    <property type="entry name" value="Carboxypeptidase-like, regulatory domain"/>
    <property type="match status" value="1"/>
</dbReference>
<evidence type="ECO:0000256" key="2">
    <source>
        <dbReference type="ARBA" id="ARBA00022448"/>
    </source>
</evidence>
<feature type="domain" description="TonB-dependent receptor-like beta-barrel" evidence="10">
    <location>
        <begin position="306"/>
        <end position="751"/>
    </location>
</feature>
<dbReference type="Pfam" id="PF13715">
    <property type="entry name" value="CarbopepD_reg_2"/>
    <property type="match status" value="1"/>
</dbReference>
<dbReference type="Pfam" id="PF00593">
    <property type="entry name" value="TonB_dep_Rec_b-barrel"/>
    <property type="match status" value="1"/>
</dbReference>
<evidence type="ECO:0000259" key="10">
    <source>
        <dbReference type="Pfam" id="PF00593"/>
    </source>
</evidence>
<keyword evidence="5" id="KW-0732">Signal</keyword>
<keyword evidence="12" id="KW-1185">Reference proteome</keyword>
<dbReference type="SUPFAM" id="SSF56935">
    <property type="entry name" value="Porins"/>
    <property type="match status" value="1"/>
</dbReference>
<keyword evidence="2" id="KW-0813">Transport</keyword>
<dbReference type="Proteomes" id="UP000248198">
    <property type="component" value="Unassembled WGS sequence"/>
</dbReference>
<organism evidence="11 12">
    <name type="scientific">Pedobacter nutrimenti</name>
    <dbReference type="NCBI Taxonomy" id="1241337"/>
    <lineage>
        <taxon>Bacteria</taxon>
        <taxon>Pseudomonadati</taxon>
        <taxon>Bacteroidota</taxon>
        <taxon>Sphingobacteriia</taxon>
        <taxon>Sphingobacteriales</taxon>
        <taxon>Sphingobacteriaceae</taxon>
        <taxon>Pedobacter</taxon>
    </lineage>
</organism>
<keyword evidence="4" id="KW-0812">Transmembrane</keyword>